<organism evidence="2 3">
    <name type="scientific">Patiria miniata</name>
    <name type="common">Bat star</name>
    <name type="synonym">Asterina miniata</name>
    <dbReference type="NCBI Taxonomy" id="46514"/>
    <lineage>
        <taxon>Eukaryota</taxon>
        <taxon>Metazoa</taxon>
        <taxon>Echinodermata</taxon>
        <taxon>Eleutherozoa</taxon>
        <taxon>Asterozoa</taxon>
        <taxon>Asteroidea</taxon>
        <taxon>Valvatacea</taxon>
        <taxon>Valvatida</taxon>
        <taxon>Asterinidae</taxon>
        <taxon>Patiria</taxon>
    </lineage>
</organism>
<evidence type="ECO:0000313" key="2">
    <source>
        <dbReference type="EnsemblMetazoa" id="XP_038062717.1"/>
    </source>
</evidence>
<accession>A0A914AG71</accession>
<keyword evidence="3" id="KW-1185">Reference proteome</keyword>
<feature type="chain" id="PRO_5037551792" evidence="1">
    <location>
        <begin position="18"/>
        <end position="164"/>
    </location>
</feature>
<evidence type="ECO:0000256" key="1">
    <source>
        <dbReference type="SAM" id="SignalP"/>
    </source>
</evidence>
<sequence length="164" mass="18132">MLLLCILCLMVSGQVNGNWADGSKDPDHSNLGFDAVNMACNEDKTACGDCYTARSHGLVYLNVFEYTADPYKVQASIEDGIQDWDWTFIQDDPSQLFRFCKEIKVSSTPELPLPMRASLCIDNDFSGIDVPSDCATPVATVTMDTHFADENINGQQTLYCIPSQ</sequence>
<keyword evidence="1" id="KW-0732">Signal</keyword>
<dbReference type="RefSeq" id="XP_038062717.1">
    <property type="nucleotide sequence ID" value="XM_038206789.1"/>
</dbReference>
<dbReference type="OMA" id="THFADEN"/>
<proteinExistence type="predicted"/>
<dbReference type="AlphaFoldDB" id="A0A914AG71"/>
<evidence type="ECO:0000313" key="3">
    <source>
        <dbReference type="Proteomes" id="UP000887568"/>
    </source>
</evidence>
<reference evidence="2" key="1">
    <citation type="submission" date="2022-11" db="UniProtKB">
        <authorList>
            <consortium name="EnsemblMetazoa"/>
        </authorList>
    </citation>
    <scope>IDENTIFICATION</scope>
</reference>
<name>A0A914AG71_PATMI</name>
<dbReference type="GeneID" id="119733199"/>
<feature type="signal peptide" evidence="1">
    <location>
        <begin position="1"/>
        <end position="17"/>
    </location>
</feature>
<protein>
    <submittedName>
        <fullName evidence="2">Uncharacterized protein</fullName>
    </submittedName>
</protein>
<dbReference type="Proteomes" id="UP000887568">
    <property type="component" value="Unplaced"/>
</dbReference>
<dbReference type="EnsemblMetazoa" id="XM_038206789.1">
    <property type="protein sequence ID" value="XP_038062717.1"/>
    <property type="gene ID" value="LOC119733199"/>
</dbReference>